<protein>
    <submittedName>
        <fullName evidence="1">Uncharacterized protein</fullName>
    </submittedName>
</protein>
<dbReference type="AlphaFoldDB" id="A0BRS8"/>
<reference evidence="1 2" key="1">
    <citation type="journal article" date="2006" name="Nature">
        <title>Global trends of whole-genome duplications revealed by the ciliate Paramecium tetraurelia.</title>
        <authorList>
            <consortium name="Genoscope"/>
            <person name="Aury J.-M."/>
            <person name="Jaillon O."/>
            <person name="Duret L."/>
            <person name="Noel B."/>
            <person name="Jubin C."/>
            <person name="Porcel B.M."/>
            <person name="Segurens B."/>
            <person name="Daubin V."/>
            <person name="Anthouard V."/>
            <person name="Aiach N."/>
            <person name="Arnaiz O."/>
            <person name="Billaut A."/>
            <person name="Beisson J."/>
            <person name="Blanc I."/>
            <person name="Bouhouche K."/>
            <person name="Camara F."/>
            <person name="Duharcourt S."/>
            <person name="Guigo R."/>
            <person name="Gogendeau D."/>
            <person name="Katinka M."/>
            <person name="Keller A.-M."/>
            <person name="Kissmehl R."/>
            <person name="Klotz C."/>
            <person name="Koll F."/>
            <person name="Le Moue A."/>
            <person name="Lepere C."/>
            <person name="Malinsky S."/>
            <person name="Nowacki M."/>
            <person name="Nowak J.K."/>
            <person name="Plattner H."/>
            <person name="Poulain J."/>
            <person name="Ruiz F."/>
            <person name="Serrano V."/>
            <person name="Zagulski M."/>
            <person name="Dessen P."/>
            <person name="Betermier M."/>
            <person name="Weissenbach J."/>
            <person name="Scarpelli C."/>
            <person name="Schachter V."/>
            <person name="Sperling L."/>
            <person name="Meyer E."/>
            <person name="Cohen J."/>
            <person name="Wincker P."/>
        </authorList>
    </citation>
    <scope>NUCLEOTIDE SEQUENCE [LARGE SCALE GENOMIC DNA]</scope>
    <source>
        <strain evidence="1 2">Stock d4-2</strain>
    </source>
</reference>
<dbReference type="EMBL" id="CT868012">
    <property type="protein sequence ID" value="CAK61245.1"/>
    <property type="molecule type" value="Genomic_DNA"/>
</dbReference>
<evidence type="ECO:0000313" key="2">
    <source>
        <dbReference type="Proteomes" id="UP000000600"/>
    </source>
</evidence>
<dbReference type="HOGENOM" id="CLU_2965794_0_0_1"/>
<evidence type="ECO:0000313" key="1">
    <source>
        <dbReference type="EMBL" id="CAK61245.1"/>
    </source>
</evidence>
<gene>
    <name evidence="1" type="ORF">GSPATT00031476001</name>
</gene>
<keyword evidence="2" id="KW-1185">Reference proteome</keyword>
<accession>A0BRS8</accession>
<dbReference type="KEGG" id="ptm:GSPATT00031476001"/>
<dbReference type="RefSeq" id="XP_001428643.1">
    <property type="nucleotide sequence ID" value="XM_001428606.1"/>
</dbReference>
<name>A0BRS8_PARTE</name>
<organism evidence="1 2">
    <name type="scientific">Paramecium tetraurelia</name>
    <dbReference type="NCBI Taxonomy" id="5888"/>
    <lineage>
        <taxon>Eukaryota</taxon>
        <taxon>Sar</taxon>
        <taxon>Alveolata</taxon>
        <taxon>Ciliophora</taxon>
        <taxon>Intramacronucleata</taxon>
        <taxon>Oligohymenophorea</taxon>
        <taxon>Peniculida</taxon>
        <taxon>Parameciidae</taxon>
        <taxon>Paramecium</taxon>
    </lineage>
</organism>
<dbReference type="GeneID" id="5014427"/>
<dbReference type="InParanoid" id="A0BRS8"/>
<dbReference type="Proteomes" id="UP000000600">
    <property type="component" value="Unassembled WGS sequence"/>
</dbReference>
<proteinExistence type="predicted"/>
<sequence>MFKMKQKNFIYIRAEYLTTEIIEGCQILKYHKVDQINQGYILRNRKELTNLMVELLIAD</sequence>